<evidence type="ECO:0000256" key="1">
    <source>
        <dbReference type="SAM" id="Coils"/>
    </source>
</evidence>
<accession>A0A238BR06</accession>
<keyword evidence="4" id="KW-1185">Reference proteome</keyword>
<evidence type="ECO:0000256" key="2">
    <source>
        <dbReference type="SAM" id="MobiDB-lite"/>
    </source>
</evidence>
<dbReference type="OrthoDB" id="5864947at2759"/>
<reference evidence="3 4" key="1">
    <citation type="submission" date="2015-12" db="EMBL/GenBank/DDBJ databases">
        <title>Draft genome of the nematode, Onchocerca flexuosa.</title>
        <authorList>
            <person name="Mitreva M."/>
        </authorList>
    </citation>
    <scope>NUCLEOTIDE SEQUENCE [LARGE SCALE GENOMIC DNA]</scope>
    <source>
        <strain evidence="3">Red Deer</strain>
    </source>
</reference>
<feature type="non-terminal residue" evidence="3">
    <location>
        <position position="333"/>
    </location>
</feature>
<feature type="region of interest" description="Disordered" evidence="2">
    <location>
        <begin position="309"/>
        <end position="333"/>
    </location>
</feature>
<feature type="coiled-coil region" evidence="1">
    <location>
        <begin position="1"/>
        <end position="37"/>
    </location>
</feature>
<evidence type="ECO:0000313" key="3">
    <source>
        <dbReference type="EMBL" id="OZC07090.1"/>
    </source>
</evidence>
<dbReference type="Proteomes" id="UP000242913">
    <property type="component" value="Unassembled WGS sequence"/>
</dbReference>
<dbReference type="AlphaFoldDB" id="A0A238BR06"/>
<dbReference type="EMBL" id="KZ270043">
    <property type="protein sequence ID" value="OZC07090.1"/>
    <property type="molecule type" value="Genomic_DNA"/>
</dbReference>
<gene>
    <name evidence="3" type="ORF">X798_05895</name>
</gene>
<sequence length="333" mass="36755">MENLVDKLKQATEEIKNRTANEELRKETENIDDIEKSIGNSFEMLDDTISVKNKDAASDDSIIKVENKGTSISLEDGIEMHWCNNTACSPIPGPNQYSIGIATAKLQASPSRDVATDSPDQELRTVRPVRHFECDYGCGNDMFAMTCDFSTMTDAVELVDSGTECKPTNSLLKDSSSMTAPITSNSCHIQTEHIKTRTICVSTSPIYLSSRTADATRIIQKDSSAIRDELMERDAMDSGAGINVNFNDGKEIGQKICCNTVALQTDFEPEQNEPRIINDTEIAESLWLIPSRNRKDVAVGNDDDVIEELEITSAPDNSKLQKEVLPDSDEDDT</sequence>
<evidence type="ECO:0000313" key="4">
    <source>
        <dbReference type="Proteomes" id="UP000242913"/>
    </source>
</evidence>
<protein>
    <submittedName>
        <fullName evidence="3">Uncharacterized protein</fullName>
    </submittedName>
</protein>
<name>A0A238BR06_9BILA</name>
<proteinExistence type="predicted"/>
<keyword evidence="1" id="KW-0175">Coiled coil</keyword>
<organism evidence="3 4">
    <name type="scientific">Onchocerca flexuosa</name>
    <dbReference type="NCBI Taxonomy" id="387005"/>
    <lineage>
        <taxon>Eukaryota</taxon>
        <taxon>Metazoa</taxon>
        <taxon>Ecdysozoa</taxon>
        <taxon>Nematoda</taxon>
        <taxon>Chromadorea</taxon>
        <taxon>Rhabditida</taxon>
        <taxon>Spirurina</taxon>
        <taxon>Spiruromorpha</taxon>
        <taxon>Filarioidea</taxon>
        <taxon>Onchocercidae</taxon>
        <taxon>Onchocerca</taxon>
    </lineage>
</organism>